<evidence type="ECO:0000313" key="10">
    <source>
        <dbReference type="Proteomes" id="UP000176633"/>
    </source>
</evidence>
<dbReference type="GO" id="GO:0005829">
    <property type="term" value="C:cytosol"/>
    <property type="evidence" value="ECO:0007669"/>
    <property type="project" value="UniProtKB-ARBA"/>
</dbReference>
<comment type="similarity">
    <text evidence="3 7">Belongs to the elongation factor P family.</text>
</comment>
<dbReference type="SMART" id="SM00841">
    <property type="entry name" value="Elong-fact-P_C"/>
    <property type="match status" value="1"/>
</dbReference>
<dbReference type="PIRSF" id="PIRSF005901">
    <property type="entry name" value="EF-P"/>
    <property type="match status" value="1"/>
</dbReference>
<dbReference type="InterPro" id="IPR012340">
    <property type="entry name" value="NA-bd_OB-fold"/>
</dbReference>
<evidence type="ECO:0000256" key="4">
    <source>
        <dbReference type="ARBA" id="ARBA00022490"/>
    </source>
</evidence>
<evidence type="ECO:0000313" key="9">
    <source>
        <dbReference type="EMBL" id="OGG43014.1"/>
    </source>
</evidence>
<organism evidence="9 10">
    <name type="scientific">Candidatus Jorgensenbacteria bacterium RIFCSPLOWO2_12_FULL_42_11</name>
    <dbReference type="NCBI Taxonomy" id="1798473"/>
    <lineage>
        <taxon>Bacteria</taxon>
        <taxon>Candidatus Joergenseniibacteriota</taxon>
    </lineage>
</organism>
<dbReference type="GO" id="GO:0003746">
    <property type="term" value="F:translation elongation factor activity"/>
    <property type="evidence" value="ECO:0007669"/>
    <property type="project" value="UniProtKB-UniRule"/>
</dbReference>
<dbReference type="AlphaFoldDB" id="A0A1F6C1D3"/>
<dbReference type="InterPro" id="IPR014722">
    <property type="entry name" value="Rib_uL2_dom2"/>
</dbReference>
<dbReference type="PANTHER" id="PTHR30053">
    <property type="entry name" value="ELONGATION FACTOR P"/>
    <property type="match status" value="1"/>
</dbReference>
<evidence type="ECO:0000256" key="5">
    <source>
        <dbReference type="ARBA" id="ARBA00022768"/>
    </source>
</evidence>
<keyword evidence="5 7" id="KW-0251">Elongation factor</keyword>
<dbReference type="GO" id="GO:0043043">
    <property type="term" value="P:peptide biosynthetic process"/>
    <property type="evidence" value="ECO:0007669"/>
    <property type="project" value="InterPro"/>
</dbReference>
<dbReference type="PANTHER" id="PTHR30053:SF12">
    <property type="entry name" value="ELONGATION FACTOR P (EF-P) FAMILY PROTEIN"/>
    <property type="match status" value="1"/>
</dbReference>
<dbReference type="InterPro" id="IPR020599">
    <property type="entry name" value="Transl_elong_fac_P/YeiP"/>
</dbReference>
<comment type="pathway">
    <text evidence="2 7">Protein biosynthesis; polypeptide chain elongation.</text>
</comment>
<feature type="domain" description="Elongation factor P C-terminal" evidence="8">
    <location>
        <begin position="131"/>
        <end position="186"/>
    </location>
</feature>
<sequence length="190" mass="21309">MLSINDLKRGVIVVIDGNPHVVSEVKHLHMGRGGSSVQTKIKNLLTGQVFSRNFKPADSFEEAEMEKTKSRFLYGNRGVYWFDEVGNPQNRFSFKDEELGEEITKFLKSNLEVIALKFNGKFINIELPIKVDFKVVEAPPSIRGDTAQGGNKLATVETGAKILVPLFINEGDIIRVNTQLGEYVERVEKV</sequence>
<comment type="caution">
    <text evidence="9">The sequence shown here is derived from an EMBL/GenBank/DDBJ whole genome shotgun (WGS) entry which is preliminary data.</text>
</comment>
<dbReference type="Pfam" id="PF08207">
    <property type="entry name" value="EFP_N"/>
    <property type="match status" value="1"/>
</dbReference>
<keyword evidence="4 7" id="KW-0963">Cytoplasm</keyword>
<evidence type="ECO:0000259" key="8">
    <source>
        <dbReference type="SMART" id="SM00841"/>
    </source>
</evidence>
<dbReference type="SUPFAM" id="SSF50249">
    <property type="entry name" value="Nucleic acid-binding proteins"/>
    <property type="match status" value="1"/>
</dbReference>
<evidence type="ECO:0000256" key="2">
    <source>
        <dbReference type="ARBA" id="ARBA00004815"/>
    </source>
</evidence>
<evidence type="ECO:0000256" key="6">
    <source>
        <dbReference type="ARBA" id="ARBA00022917"/>
    </source>
</evidence>
<protein>
    <recommendedName>
        <fullName evidence="7">Elongation factor P</fullName>
        <shortName evidence="7">EF-P</shortName>
    </recommendedName>
</protein>
<dbReference type="InterPro" id="IPR008991">
    <property type="entry name" value="Translation_prot_SH3-like_sf"/>
</dbReference>
<accession>A0A1F6C1D3</accession>
<evidence type="ECO:0000256" key="7">
    <source>
        <dbReference type="HAMAP-Rule" id="MF_00141"/>
    </source>
</evidence>
<dbReference type="PROSITE" id="PS01275">
    <property type="entry name" value="EFP"/>
    <property type="match status" value="1"/>
</dbReference>
<dbReference type="InterPro" id="IPR011768">
    <property type="entry name" value="Transl_elongation_fac_P"/>
</dbReference>
<dbReference type="UniPathway" id="UPA00345"/>
<evidence type="ECO:0000256" key="1">
    <source>
        <dbReference type="ARBA" id="ARBA00004496"/>
    </source>
</evidence>
<dbReference type="NCBIfam" id="NF001810">
    <property type="entry name" value="PRK00529.1"/>
    <property type="match status" value="1"/>
</dbReference>
<dbReference type="FunFam" id="2.40.50.140:FF:000004">
    <property type="entry name" value="Elongation factor P"/>
    <property type="match status" value="1"/>
</dbReference>
<proteinExistence type="inferred from homology"/>
<evidence type="ECO:0000256" key="3">
    <source>
        <dbReference type="ARBA" id="ARBA00009479"/>
    </source>
</evidence>
<name>A0A1F6C1D3_9BACT</name>
<comment type="subcellular location">
    <subcellularLocation>
        <location evidence="1 7">Cytoplasm</location>
    </subcellularLocation>
</comment>
<dbReference type="Gene3D" id="2.40.50.140">
    <property type="entry name" value="Nucleic acid-binding proteins"/>
    <property type="match status" value="2"/>
</dbReference>
<dbReference type="EMBL" id="MFKM01000028">
    <property type="protein sequence ID" value="OGG43014.1"/>
    <property type="molecule type" value="Genomic_DNA"/>
</dbReference>
<reference evidence="9 10" key="1">
    <citation type="journal article" date="2016" name="Nat. Commun.">
        <title>Thousands of microbial genomes shed light on interconnected biogeochemical processes in an aquifer system.</title>
        <authorList>
            <person name="Anantharaman K."/>
            <person name="Brown C.T."/>
            <person name="Hug L.A."/>
            <person name="Sharon I."/>
            <person name="Castelle C.J."/>
            <person name="Probst A.J."/>
            <person name="Thomas B.C."/>
            <person name="Singh A."/>
            <person name="Wilkins M.J."/>
            <person name="Karaoz U."/>
            <person name="Brodie E.L."/>
            <person name="Williams K.H."/>
            <person name="Hubbard S.S."/>
            <person name="Banfield J.F."/>
        </authorList>
    </citation>
    <scope>NUCLEOTIDE SEQUENCE [LARGE SCALE GENOMIC DNA]</scope>
</reference>
<dbReference type="Proteomes" id="UP000176633">
    <property type="component" value="Unassembled WGS sequence"/>
</dbReference>
<dbReference type="CDD" id="cd05794">
    <property type="entry name" value="S1_EF-P_repeat_2"/>
    <property type="match status" value="1"/>
</dbReference>
<dbReference type="InterPro" id="IPR013852">
    <property type="entry name" value="Transl_elong_P/YeiP_CS"/>
</dbReference>
<dbReference type="InterPro" id="IPR015365">
    <property type="entry name" value="Elong-fact-P_C"/>
</dbReference>
<dbReference type="Gene3D" id="2.30.30.30">
    <property type="match status" value="1"/>
</dbReference>
<dbReference type="HAMAP" id="MF_00141">
    <property type="entry name" value="EF_P"/>
    <property type="match status" value="1"/>
</dbReference>
<dbReference type="InterPro" id="IPR013185">
    <property type="entry name" value="Transl_elong_KOW-like"/>
</dbReference>
<keyword evidence="6 7" id="KW-0648">Protein biosynthesis</keyword>
<dbReference type="SUPFAM" id="SSF50104">
    <property type="entry name" value="Translation proteins SH3-like domain"/>
    <property type="match status" value="1"/>
</dbReference>
<dbReference type="Pfam" id="PF09285">
    <property type="entry name" value="Elong-fact-P_C"/>
    <property type="match status" value="1"/>
</dbReference>
<dbReference type="FunFam" id="2.30.30.30:FF:000003">
    <property type="entry name" value="Elongation factor P"/>
    <property type="match status" value="1"/>
</dbReference>
<dbReference type="STRING" id="1798473.A3G50_02320"/>
<comment type="function">
    <text evidence="7">Involved in peptide bond synthesis. Stimulates efficient translation and peptide-bond synthesis on native or reconstituted 70S ribosomes in vitro. Probably functions indirectly by altering the affinity of the ribosome for aminoacyl-tRNA, thus increasing their reactivity as acceptors for peptidyl transferase.</text>
</comment>
<gene>
    <name evidence="7" type="primary">efp</name>
    <name evidence="9" type="ORF">A3G50_02320</name>
</gene>